<evidence type="ECO:0000313" key="6">
    <source>
        <dbReference type="Proteomes" id="UP000244989"/>
    </source>
</evidence>
<dbReference type="GO" id="GO:0019433">
    <property type="term" value="P:triglyceride catabolic process"/>
    <property type="evidence" value="ECO:0007669"/>
    <property type="project" value="TreeGrafter"/>
</dbReference>
<keyword evidence="5" id="KW-0378">Hydrolase</keyword>
<dbReference type="OrthoDB" id="5503950at2"/>
<dbReference type="PROSITE" id="PS51257">
    <property type="entry name" value="PROKAR_LIPOPROTEIN"/>
    <property type="match status" value="1"/>
</dbReference>
<gene>
    <name evidence="5" type="ORF">DF222_09140</name>
</gene>
<feature type="disulfide bond" evidence="2">
    <location>
        <begin position="207"/>
        <end position="255"/>
    </location>
</feature>
<dbReference type="Gene3D" id="3.40.50.1110">
    <property type="entry name" value="SGNH hydrolase"/>
    <property type="match status" value="1"/>
</dbReference>
<dbReference type="CDD" id="cd01823">
    <property type="entry name" value="SEST_like"/>
    <property type="match status" value="1"/>
</dbReference>
<evidence type="ECO:0000256" key="1">
    <source>
        <dbReference type="PIRSR" id="PIRSR637460-1"/>
    </source>
</evidence>
<evidence type="ECO:0000256" key="2">
    <source>
        <dbReference type="PIRSR" id="PIRSR637460-2"/>
    </source>
</evidence>
<dbReference type="PANTHER" id="PTHR37981:SF1">
    <property type="entry name" value="SGNH HYDROLASE-TYPE ESTERASE DOMAIN-CONTAINING PROTEIN"/>
    <property type="match status" value="1"/>
</dbReference>
<keyword evidence="3" id="KW-0732">Signal</keyword>
<dbReference type="RefSeq" id="WP_108430573.1">
    <property type="nucleotide sequence ID" value="NZ_CP026947.1"/>
</dbReference>
<dbReference type="KEGG" id="cyz:C3B44_00105"/>
<dbReference type="AlphaFoldDB" id="A0A2U1T545"/>
<feature type="chain" id="PRO_5038378989" evidence="3">
    <location>
        <begin position="27"/>
        <end position="293"/>
    </location>
</feature>
<feature type="domain" description="SGNH hydrolase-type esterase" evidence="4">
    <location>
        <begin position="49"/>
        <end position="284"/>
    </location>
</feature>
<comment type="caution">
    <text evidence="5">The sequence shown here is derived from an EMBL/GenBank/DDBJ whole genome shotgun (WGS) entry which is preliminary data.</text>
</comment>
<organism evidence="5 6">
    <name type="scientific">Corynebacterium yudongzhengii</name>
    <dbReference type="NCBI Taxonomy" id="2080740"/>
    <lineage>
        <taxon>Bacteria</taxon>
        <taxon>Bacillati</taxon>
        <taxon>Actinomycetota</taxon>
        <taxon>Actinomycetes</taxon>
        <taxon>Mycobacteriales</taxon>
        <taxon>Corynebacteriaceae</taxon>
        <taxon>Corynebacterium</taxon>
    </lineage>
</organism>
<feature type="active site" description="Nucleophile" evidence="1">
    <location>
        <position position="53"/>
    </location>
</feature>
<keyword evidence="6" id="KW-1185">Reference proteome</keyword>
<dbReference type="EMBL" id="QEEZ01000018">
    <property type="protein sequence ID" value="PWC01127.1"/>
    <property type="molecule type" value="Genomic_DNA"/>
</dbReference>
<keyword evidence="2" id="KW-1015">Disulfide bond</keyword>
<name>A0A2U1T545_9CORY</name>
<dbReference type="GO" id="GO:0004806">
    <property type="term" value="F:triacylglycerol lipase activity"/>
    <property type="evidence" value="ECO:0007669"/>
    <property type="project" value="TreeGrafter"/>
</dbReference>
<dbReference type="InterPro" id="IPR036514">
    <property type="entry name" value="SGNH_hydro_sf"/>
</dbReference>
<dbReference type="Proteomes" id="UP000244989">
    <property type="component" value="Unassembled WGS sequence"/>
</dbReference>
<sequence>MHFRFPALVGTTVAALLIASCTPAEEQATPTPEQAPEPTEEPTTWSYVALGDSYAAMGSTASETTGPGPCVRSVDNYPAGVLALDNVEGVDESCSGARTEHVLGEWHIGGEVIPPQIDALGPDTSLVTLSIGGNDISFSSLVDCFIGSFSAGEPTRCRGQMQAMVDEELAALPAELDAVHAAIRERSPEARVLVTGYVPLVAEGEQCADVPLLSEDDQAWIVDLTAQLNETVAAAAKRHDAEFVLPTTAAEHTACAEPAERWVDFFGANTGAYPMHPTPAGQRAMAAKIAERL</sequence>
<evidence type="ECO:0000313" key="5">
    <source>
        <dbReference type="EMBL" id="PWC01127.1"/>
    </source>
</evidence>
<dbReference type="InterPro" id="IPR037460">
    <property type="entry name" value="SEST-like"/>
</dbReference>
<accession>A0A2U1T545</accession>
<feature type="active site" evidence="1">
    <location>
        <position position="276"/>
    </location>
</feature>
<proteinExistence type="predicted"/>
<feature type="signal peptide" evidence="3">
    <location>
        <begin position="1"/>
        <end position="26"/>
    </location>
</feature>
<dbReference type="SUPFAM" id="SSF52266">
    <property type="entry name" value="SGNH hydrolase"/>
    <property type="match status" value="1"/>
</dbReference>
<feature type="disulfide bond" evidence="2">
    <location>
        <begin position="144"/>
        <end position="157"/>
    </location>
</feature>
<evidence type="ECO:0000259" key="4">
    <source>
        <dbReference type="Pfam" id="PF13472"/>
    </source>
</evidence>
<dbReference type="InterPro" id="IPR013830">
    <property type="entry name" value="SGNH_hydro"/>
</dbReference>
<dbReference type="PANTHER" id="PTHR37981">
    <property type="entry name" value="LIPASE 2"/>
    <property type="match status" value="1"/>
</dbReference>
<evidence type="ECO:0000256" key="3">
    <source>
        <dbReference type="SAM" id="SignalP"/>
    </source>
</evidence>
<dbReference type="Pfam" id="PF13472">
    <property type="entry name" value="Lipase_GDSL_2"/>
    <property type="match status" value="1"/>
</dbReference>
<protein>
    <submittedName>
        <fullName evidence="5">SGNH/GDSL hydrolase family protein</fullName>
    </submittedName>
</protein>
<feature type="disulfide bond" evidence="2">
    <location>
        <begin position="70"/>
        <end position="94"/>
    </location>
</feature>
<reference evidence="6" key="1">
    <citation type="submission" date="2018-04" db="EMBL/GenBank/DDBJ databases">
        <authorList>
            <person name="Liu S."/>
            <person name="Wang Z."/>
            <person name="Li J."/>
        </authorList>
    </citation>
    <scope>NUCLEOTIDE SEQUENCE [LARGE SCALE GENOMIC DNA]</scope>
    <source>
        <strain evidence="6">2189</strain>
    </source>
</reference>